<sequence>MVKAEGIPEDEIKKIAKTAICKINIASDGWITALAYTRKILAENPKAIDPRVYTLPIRKELHKLYSHKIELLGSKNRI</sequence>
<comment type="caution">
    <text evidence="1">The sequence shown here is derived from an EMBL/GenBank/DDBJ whole genome shotgun (WGS) entry which is preliminary data.</text>
</comment>
<dbReference type="InterPro" id="IPR000771">
    <property type="entry name" value="FBA_II"/>
</dbReference>
<evidence type="ECO:0000313" key="1">
    <source>
        <dbReference type="EMBL" id="TXJ40014.1"/>
    </source>
</evidence>
<organism evidence="1 2">
    <name type="scientific">Brachyspira pilosicoli</name>
    <name type="common">Serpulina pilosicoli</name>
    <dbReference type="NCBI Taxonomy" id="52584"/>
    <lineage>
        <taxon>Bacteria</taxon>
        <taxon>Pseudomonadati</taxon>
        <taxon>Spirochaetota</taxon>
        <taxon>Spirochaetia</taxon>
        <taxon>Brachyspirales</taxon>
        <taxon>Brachyspiraceae</taxon>
        <taxon>Brachyspira</taxon>
    </lineage>
</organism>
<dbReference type="GO" id="GO:0005975">
    <property type="term" value="P:carbohydrate metabolic process"/>
    <property type="evidence" value="ECO:0007669"/>
    <property type="project" value="InterPro"/>
</dbReference>
<evidence type="ECO:0008006" key="3">
    <source>
        <dbReference type="Google" id="ProtNLM"/>
    </source>
</evidence>
<dbReference type="Pfam" id="PF01116">
    <property type="entry name" value="F_bP_aldolase"/>
    <property type="match status" value="1"/>
</dbReference>
<name>A0A5C8ESG0_BRAPL</name>
<dbReference type="GO" id="GO:0016832">
    <property type="term" value="F:aldehyde-lyase activity"/>
    <property type="evidence" value="ECO:0007669"/>
    <property type="project" value="InterPro"/>
</dbReference>
<dbReference type="InterPro" id="IPR013785">
    <property type="entry name" value="Aldolase_TIM"/>
</dbReference>
<gene>
    <name evidence="1" type="ORF">EPJ72_08640</name>
</gene>
<reference evidence="1 2" key="1">
    <citation type="journal article" date="1992" name="Lakartidningen">
        <title>[Penicillin V and not amoxicillin is the first choice preparation in acute otitis].</title>
        <authorList>
            <person name="Kamme C."/>
            <person name="Lundgren K."/>
            <person name="Prellner K."/>
        </authorList>
    </citation>
    <scope>NUCLEOTIDE SEQUENCE [LARGE SCALE GENOMIC DNA]</scope>
    <source>
        <strain evidence="1 2">PC5538III-hc</strain>
    </source>
</reference>
<evidence type="ECO:0000313" key="2">
    <source>
        <dbReference type="Proteomes" id="UP000323176"/>
    </source>
</evidence>
<dbReference type="Gene3D" id="3.20.20.70">
    <property type="entry name" value="Aldolase class I"/>
    <property type="match status" value="1"/>
</dbReference>
<protein>
    <recommendedName>
        <fullName evidence="3">Fructose-bisphosphate aldolase</fullName>
    </recommendedName>
</protein>
<dbReference type="AlphaFoldDB" id="A0A5C8ESG0"/>
<dbReference type="Proteomes" id="UP000323176">
    <property type="component" value="Unassembled WGS sequence"/>
</dbReference>
<dbReference type="EMBL" id="SAXY01000053">
    <property type="protein sequence ID" value="TXJ40014.1"/>
    <property type="molecule type" value="Genomic_DNA"/>
</dbReference>
<dbReference type="GO" id="GO:0008270">
    <property type="term" value="F:zinc ion binding"/>
    <property type="evidence" value="ECO:0007669"/>
    <property type="project" value="InterPro"/>
</dbReference>
<accession>A0A5C8ESG0</accession>
<dbReference type="SUPFAM" id="SSF51569">
    <property type="entry name" value="Aldolase"/>
    <property type="match status" value="1"/>
</dbReference>
<proteinExistence type="predicted"/>